<evidence type="ECO:0000313" key="3">
    <source>
        <dbReference type="EMBL" id="RFD18641.1"/>
    </source>
</evidence>
<organism evidence="3 4">
    <name type="scientific">Komagataeibacter melaceti</name>
    <dbReference type="NCBI Taxonomy" id="2766577"/>
    <lineage>
        <taxon>Bacteria</taxon>
        <taxon>Pseudomonadati</taxon>
        <taxon>Pseudomonadota</taxon>
        <taxon>Alphaproteobacteria</taxon>
        <taxon>Acetobacterales</taxon>
        <taxon>Acetobacteraceae</taxon>
        <taxon>Komagataeibacter</taxon>
    </lineage>
</organism>
<accession>A0A371YWN8</accession>
<evidence type="ECO:0000256" key="1">
    <source>
        <dbReference type="SAM" id="MobiDB-lite"/>
    </source>
</evidence>
<reference evidence="3 4" key="1">
    <citation type="submission" date="2018-08" db="EMBL/GenBank/DDBJ databases">
        <title>Komagataeibacter sp. AV 382.</title>
        <authorList>
            <person name="Skraban J."/>
            <person name="Trcek J."/>
        </authorList>
    </citation>
    <scope>NUCLEOTIDE SEQUENCE [LARGE SCALE GENOMIC DNA]</scope>
    <source>
        <strain evidence="3 4">AV 382</strain>
    </source>
</reference>
<protein>
    <recommendedName>
        <fullName evidence="2">Type II CBASS E2 protein domain-containing protein</fullName>
    </recommendedName>
</protein>
<dbReference type="AlphaFoldDB" id="A0A371YWN8"/>
<dbReference type="Proteomes" id="UP000262371">
    <property type="component" value="Unassembled WGS sequence"/>
</dbReference>
<dbReference type="Pfam" id="PF26395">
    <property type="entry name" value="E2-CBASS"/>
    <property type="match status" value="1"/>
</dbReference>
<dbReference type="EMBL" id="QUWV01000172">
    <property type="protein sequence ID" value="RFD18641.1"/>
    <property type="molecule type" value="Genomic_DNA"/>
</dbReference>
<name>A0A371YWN8_9PROT</name>
<feature type="region of interest" description="Disordered" evidence="1">
    <location>
        <begin position="138"/>
        <end position="165"/>
    </location>
</feature>
<keyword evidence="4" id="KW-1185">Reference proteome</keyword>
<evidence type="ECO:0000313" key="4">
    <source>
        <dbReference type="Proteomes" id="UP000262371"/>
    </source>
</evidence>
<gene>
    <name evidence="3" type="ORF">DY926_15530</name>
</gene>
<dbReference type="InterPro" id="IPR058588">
    <property type="entry name" value="E2-CBASS"/>
</dbReference>
<comment type="caution">
    <text evidence="3">The sequence shown here is derived from an EMBL/GenBank/DDBJ whole genome shotgun (WGS) entry which is preliminary data.</text>
</comment>
<evidence type="ECO:0000259" key="2">
    <source>
        <dbReference type="Pfam" id="PF26395"/>
    </source>
</evidence>
<proteinExistence type="predicted"/>
<feature type="domain" description="Type II CBASS E2 protein" evidence="2">
    <location>
        <begin position="18"/>
        <end position="138"/>
    </location>
</feature>
<sequence length="165" mass="19405">MRFDLPRPLTPSQQYIALRSNPICEGHGKLRGNILTWNFLVTPTPLSRLYHARIEYRQGKAPAVYIDQPDLTILAEGRKLPHVYEQLPTRLCLYLPNSGEWGNWMRLDQTIVPWTALWLFYFEAWLLSNEWSGGGLHPRVRDRSDSHKPKRNILISNRKRHEHAR</sequence>